<evidence type="ECO:0000256" key="7">
    <source>
        <dbReference type="ARBA" id="ARBA00022840"/>
    </source>
</evidence>
<dbReference type="OrthoDB" id="9776390at2"/>
<comment type="caution">
    <text evidence="10">Lacks conserved residue(s) required for the propagation of feature annotation.</text>
</comment>
<keyword evidence="6 10" id="KW-0547">Nucleotide-binding</keyword>
<evidence type="ECO:0000256" key="9">
    <source>
        <dbReference type="ARBA" id="ARBA00049563"/>
    </source>
</evidence>
<dbReference type="KEGG" id="nft:FBF37_00535"/>
<reference evidence="14 15" key="1">
    <citation type="submission" date="2019-04" db="EMBL/GenBank/DDBJ databases">
        <title>Saccharibacteria TM7 genomes.</title>
        <authorList>
            <person name="Bor B."/>
            <person name="He X."/>
            <person name="Chen T."/>
            <person name="Dewhirst F.E."/>
        </authorList>
    </citation>
    <scope>NUCLEOTIDE SEQUENCE [LARGE SCALE GENOMIC DNA]</scope>
    <source>
        <strain evidence="14 15">BB001</strain>
    </source>
</reference>
<evidence type="ECO:0000256" key="6">
    <source>
        <dbReference type="ARBA" id="ARBA00022741"/>
    </source>
</evidence>
<dbReference type="PANTHER" id="PTHR11088:SF60">
    <property type="entry name" value="TRNA DIMETHYLALLYLTRANSFERASE"/>
    <property type="match status" value="1"/>
</dbReference>
<evidence type="ECO:0000256" key="12">
    <source>
        <dbReference type="RuleBase" id="RU003784"/>
    </source>
</evidence>
<accession>A0A4P9A2J0</accession>
<evidence type="ECO:0000256" key="11">
    <source>
        <dbReference type="RuleBase" id="RU003783"/>
    </source>
</evidence>
<evidence type="ECO:0000256" key="10">
    <source>
        <dbReference type="HAMAP-Rule" id="MF_00185"/>
    </source>
</evidence>
<comment type="cofactor">
    <cofactor evidence="1 10">
        <name>Mg(2+)</name>
        <dbReference type="ChEBI" id="CHEBI:18420"/>
    </cofactor>
</comment>
<protein>
    <recommendedName>
        <fullName evidence="10">tRNA dimethylallyltransferase</fullName>
        <ecNumber evidence="10">2.5.1.75</ecNumber>
    </recommendedName>
    <alternativeName>
        <fullName evidence="10">Dimethylallyl diphosphate:tRNA dimethylallyltransferase</fullName>
        <shortName evidence="10">DMAPP:tRNA dimethylallyltransferase</shortName>
        <shortName evidence="10">DMATase</shortName>
    </alternativeName>
    <alternativeName>
        <fullName evidence="10">Isopentenyl-diphosphate:tRNA isopentenyltransferase</fullName>
        <shortName evidence="10">IPP transferase</shortName>
        <shortName evidence="10">IPPT</shortName>
        <shortName evidence="10">IPTase</shortName>
    </alternativeName>
</protein>
<dbReference type="InterPro" id="IPR039657">
    <property type="entry name" value="Dimethylallyltransferase"/>
</dbReference>
<gene>
    <name evidence="10 14" type="primary">miaA</name>
    <name evidence="14" type="ORF">FBF37_00535</name>
</gene>
<comment type="subunit">
    <text evidence="10">Monomer.</text>
</comment>
<feature type="binding site" evidence="10">
    <location>
        <begin position="17"/>
        <end position="24"/>
    </location>
    <ligand>
        <name>ATP</name>
        <dbReference type="ChEBI" id="CHEBI:30616"/>
    </ligand>
</feature>
<keyword evidence="8 10" id="KW-0460">Magnesium</keyword>
<evidence type="ECO:0000256" key="5">
    <source>
        <dbReference type="ARBA" id="ARBA00022694"/>
    </source>
</evidence>
<feature type="site" description="Interaction with substrate tRNA" evidence="10">
    <location>
        <position position="108"/>
    </location>
</feature>
<evidence type="ECO:0000256" key="13">
    <source>
        <dbReference type="RuleBase" id="RU003785"/>
    </source>
</evidence>
<keyword evidence="7 10" id="KW-0067">ATP-binding</keyword>
<dbReference type="Gene3D" id="3.40.50.300">
    <property type="entry name" value="P-loop containing nucleotide triphosphate hydrolases"/>
    <property type="match status" value="1"/>
</dbReference>
<dbReference type="PANTHER" id="PTHR11088">
    <property type="entry name" value="TRNA DIMETHYLALLYLTRANSFERASE"/>
    <property type="match status" value="1"/>
</dbReference>
<comment type="function">
    <text evidence="2 10 12">Catalyzes the transfer of a dimethylallyl group onto the adenine at position 37 in tRNAs that read codons beginning with uridine, leading to the formation of N6-(dimethylallyl)adenosine (i(6)A).</text>
</comment>
<dbReference type="InterPro" id="IPR018022">
    <property type="entry name" value="IPT"/>
</dbReference>
<dbReference type="SUPFAM" id="SSF52540">
    <property type="entry name" value="P-loop containing nucleoside triphosphate hydrolases"/>
    <property type="match status" value="2"/>
</dbReference>
<dbReference type="EC" id="2.5.1.75" evidence="10"/>
<evidence type="ECO:0000256" key="3">
    <source>
        <dbReference type="ARBA" id="ARBA00005842"/>
    </source>
</evidence>
<evidence type="ECO:0000256" key="8">
    <source>
        <dbReference type="ARBA" id="ARBA00022842"/>
    </source>
</evidence>
<dbReference type="AlphaFoldDB" id="A0A4P9A2J0"/>
<keyword evidence="5 10" id="KW-0819">tRNA processing</keyword>
<organism evidence="14 15">
    <name type="scientific">Candidatus Nanosynbacter featherlites</name>
    <dbReference type="NCBI Taxonomy" id="2572088"/>
    <lineage>
        <taxon>Bacteria</taxon>
        <taxon>Candidatus Saccharimonadota</taxon>
        <taxon>Candidatus Saccharimonadia</taxon>
        <taxon>Candidatus Nanosynbacterales</taxon>
        <taxon>Candidatus Nanosynbacteraceae</taxon>
        <taxon>Candidatus Nanosynbacter</taxon>
    </lineage>
</organism>
<dbReference type="HAMAP" id="MF_00185">
    <property type="entry name" value="IPP_trans"/>
    <property type="match status" value="1"/>
</dbReference>
<dbReference type="GO" id="GO:0006400">
    <property type="term" value="P:tRNA modification"/>
    <property type="evidence" value="ECO:0007669"/>
    <property type="project" value="TreeGrafter"/>
</dbReference>
<dbReference type="GO" id="GO:0052381">
    <property type="term" value="F:tRNA dimethylallyltransferase activity"/>
    <property type="evidence" value="ECO:0007669"/>
    <property type="project" value="UniProtKB-UniRule"/>
</dbReference>
<dbReference type="Proteomes" id="UP000310639">
    <property type="component" value="Chromosome"/>
</dbReference>
<evidence type="ECO:0000313" key="15">
    <source>
        <dbReference type="Proteomes" id="UP000310639"/>
    </source>
</evidence>
<dbReference type="GO" id="GO:0005524">
    <property type="term" value="F:ATP binding"/>
    <property type="evidence" value="ECO:0007669"/>
    <property type="project" value="UniProtKB-UniRule"/>
</dbReference>
<comment type="catalytic activity">
    <reaction evidence="9 10 11">
        <text>adenosine(37) in tRNA + dimethylallyl diphosphate = N(6)-dimethylallyladenosine(37) in tRNA + diphosphate</text>
        <dbReference type="Rhea" id="RHEA:26482"/>
        <dbReference type="Rhea" id="RHEA-COMP:10162"/>
        <dbReference type="Rhea" id="RHEA-COMP:10375"/>
        <dbReference type="ChEBI" id="CHEBI:33019"/>
        <dbReference type="ChEBI" id="CHEBI:57623"/>
        <dbReference type="ChEBI" id="CHEBI:74411"/>
        <dbReference type="ChEBI" id="CHEBI:74415"/>
        <dbReference type="EC" id="2.5.1.75"/>
    </reaction>
</comment>
<keyword evidence="4 10" id="KW-0808">Transferase</keyword>
<comment type="similarity">
    <text evidence="3 10 13">Belongs to the IPP transferase family.</text>
</comment>
<keyword evidence="15" id="KW-1185">Reference proteome</keyword>
<dbReference type="InterPro" id="IPR027417">
    <property type="entry name" value="P-loop_NTPase"/>
</dbReference>
<feature type="binding site" evidence="10">
    <location>
        <begin position="19"/>
        <end position="24"/>
    </location>
    <ligand>
        <name>substrate</name>
    </ligand>
</feature>
<name>A0A4P9A2J0_9BACT</name>
<evidence type="ECO:0000256" key="4">
    <source>
        <dbReference type="ARBA" id="ARBA00022679"/>
    </source>
</evidence>
<dbReference type="Pfam" id="PF01715">
    <property type="entry name" value="IPPT"/>
    <property type="match status" value="1"/>
</dbReference>
<sequence>METGMMEQITPLIVITGPTASGKTSLAIKLAKKFGGEIICADSRTVYRDMDIGTAKPTLMERQGVAHWGLDLVEPGQLFSAADFKEYATKEIAEIRDRGNIPFLVGGTGLYIDGIIFNFSFANRSDGRYRQQLEGMSIEDLHKYCVNNNMSLPENKYNKRYVIRAIERGTQNVVKNASIQENTIVVGIATERDELTNRVTQRTEQLLINNVVDEATYLGNKYGWRSEAMTGNVYPIINQYIRGKIDYSTMVQQMIASDRQLAKRQMTWLRRNPHIMWCDLYSAEHYLSQILARLVNP</sequence>
<feature type="site" description="Interaction with substrate tRNA" evidence="10">
    <location>
        <position position="130"/>
    </location>
</feature>
<dbReference type="NCBIfam" id="TIGR00174">
    <property type="entry name" value="miaA"/>
    <property type="match status" value="1"/>
</dbReference>
<dbReference type="RefSeq" id="WP_138078461.1">
    <property type="nucleotide sequence ID" value="NZ_CP040004.1"/>
</dbReference>
<dbReference type="EMBL" id="CP040004">
    <property type="protein sequence ID" value="QCT41969.1"/>
    <property type="molecule type" value="Genomic_DNA"/>
</dbReference>
<evidence type="ECO:0000256" key="2">
    <source>
        <dbReference type="ARBA" id="ARBA00003213"/>
    </source>
</evidence>
<proteinExistence type="inferred from homology"/>
<evidence type="ECO:0000256" key="1">
    <source>
        <dbReference type="ARBA" id="ARBA00001946"/>
    </source>
</evidence>
<evidence type="ECO:0000313" key="14">
    <source>
        <dbReference type="EMBL" id="QCT41969.1"/>
    </source>
</evidence>
<feature type="region of interest" description="Interaction with substrate tRNA" evidence="10">
    <location>
        <begin position="42"/>
        <end position="45"/>
    </location>
</feature>